<evidence type="ECO:0000256" key="2">
    <source>
        <dbReference type="RuleBase" id="RU366025"/>
    </source>
</evidence>
<dbReference type="GO" id="GO:0005829">
    <property type="term" value="C:cytosol"/>
    <property type="evidence" value="ECO:0007669"/>
    <property type="project" value="TreeGrafter"/>
</dbReference>
<dbReference type="PANTHER" id="PTHR24006">
    <property type="entry name" value="UBIQUITIN CARBOXYL-TERMINAL HYDROLASE"/>
    <property type="match status" value="1"/>
</dbReference>
<dbReference type="SUPFAM" id="SSF101478">
    <property type="entry name" value="ADP-ribosylglycohydrolase"/>
    <property type="match status" value="1"/>
</dbReference>
<dbReference type="PROSITE" id="PS00972">
    <property type="entry name" value="USP_1"/>
    <property type="match status" value="1"/>
</dbReference>
<protein>
    <recommendedName>
        <fullName evidence="2">Ubiquitin carboxyl-terminal hydrolase</fullName>
        <ecNumber evidence="2">3.4.19.12</ecNumber>
    </recommendedName>
</protein>
<feature type="region of interest" description="Disordered" evidence="3">
    <location>
        <begin position="85"/>
        <end position="112"/>
    </location>
</feature>
<dbReference type="GO" id="GO:0004843">
    <property type="term" value="F:cysteine-type deubiquitinase activity"/>
    <property type="evidence" value="ECO:0007669"/>
    <property type="project" value="UniProtKB-UniRule"/>
</dbReference>
<dbReference type="GO" id="GO:0000082">
    <property type="term" value="P:G1/S transition of mitotic cell cycle"/>
    <property type="evidence" value="ECO:0007669"/>
    <property type="project" value="TreeGrafter"/>
</dbReference>
<feature type="domain" description="USP" evidence="4">
    <location>
        <begin position="196"/>
        <end position="502"/>
    </location>
</feature>
<keyword evidence="2" id="KW-0645">Protease</keyword>
<dbReference type="InterPro" id="IPR028889">
    <property type="entry name" value="USP"/>
</dbReference>
<dbReference type="InterPro" id="IPR005502">
    <property type="entry name" value="Ribosyl_crysJ1"/>
</dbReference>
<comment type="caution">
    <text evidence="5">The sequence shown here is derived from an EMBL/GenBank/DDBJ whole genome shotgun (WGS) entry which is preliminary data.</text>
</comment>
<dbReference type="PANTHER" id="PTHR24006:SF915">
    <property type="entry name" value="UBIQUITIN CARBOXYL-TERMINAL HYDROLASE-RELATED"/>
    <property type="match status" value="1"/>
</dbReference>
<dbReference type="EC" id="3.4.19.12" evidence="2"/>
<dbReference type="Gene3D" id="3.90.70.10">
    <property type="entry name" value="Cysteine proteinases"/>
    <property type="match status" value="1"/>
</dbReference>
<accession>A0AAD3MCX3</accession>
<dbReference type="Proteomes" id="UP001279410">
    <property type="component" value="Unassembled WGS sequence"/>
</dbReference>
<dbReference type="GO" id="GO:0006508">
    <property type="term" value="P:proteolysis"/>
    <property type="evidence" value="ECO:0007669"/>
    <property type="project" value="UniProtKB-KW"/>
</dbReference>
<dbReference type="Pfam" id="PF03747">
    <property type="entry name" value="ADP_ribosyl_GH"/>
    <property type="match status" value="1"/>
</dbReference>
<dbReference type="SUPFAM" id="SSF54001">
    <property type="entry name" value="Cysteine proteinases"/>
    <property type="match status" value="1"/>
</dbReference>
<sequence>MRGGALPVAAVAHLLLMTHHWQYKNPGPINLPPVIVLLHFVRIHLCLKPPLCLHCRLVSSVPAPSAPFAIQDNDNTAPLRYRLFGRPLTKTKKEGKDQEENKENVTTKKNKKAKKSQQWHCCKNRCRVSPAPQEEETLEKCHSSVSQDEVVAVKRQMEKEEEPVKDEGIPQALSAKVEEVAVTTEKKLRSEHIKCLGFPNPAQICYINSSLQSLLTLEDFVTAISHQEQVWSLIPEAAVLRTFKNISEHHFSGDAQEKLCLLATFKRAVALWAPEFRDHQQKDAHEFLTAVLDQIRYWGPQLQVLTAGMGMAYSCPVEDHLMFKMRNTRTCKSCGAGSTREEDFTNLSLDLPPGGGTVEKMLDNYLMETELEYRCECGATKSGQRSSFATLPRVLVLHLKRFRYTPTFQLEKIHDPVDLRRELVVSSGQDGACYSLVSTINHIGATARSGHYICDGVDPDVGPVDLTDRWFTYNDTVVTQTSSVNVCNQRQRSSYVLFYRRQLWLALWGDESTMASALANRAIGAIVGSAVADAAAQPLHWVYDLQKLQGILAQDPNPEFRTESANPFYRRQTGQQSCYGDQAYVLLESLSECGGLNVDDLKQRILKFFGPGSEYDTPINDPYRERGGPRPQLPIEGPWRHASLKSFLKNVDAGKEETGCENDCQIDGIAKMAPVVAFYAGKPDMLEKVELATRVTQNNDECVAETLAAARILEHFILNGPDPKALDKVLDQLSDKNRKQPQDLDKAVIGHLHQVKDNLSKTPQELIPAVFPNT</sequence>
<name>A0AAD3MCX3_LATJO</name>
<dbReference type="PROSITE" id="PS50235">
    <property type="entry name" value="USP_3"/>
    <property type="match status" value="1"/>
</dbReference>
<comment type="catalytic activity">
    <reaction evidence="2">
        <text>Thiol-dependent hydrolysis of ester, thioester, amide, peptide and isopeptide bonds formed by the C-terminal Gly of ubiquitin (a 76-residue protein attached to proteins as an intracellular targeting signal).</text>
        <dbReference type="EC" id="3.4.19.12"/>
    </reaction>
</comment>
<keyword evidence="2" id="KW-0788">Thiol protease</keyword>
<evidence type="ECO:0000256" key="3">
    <source>
        <dbReference type="SAM" id="MobiDB-lite"/>
    </source>
</evidence>
<dbReference type="Gene3D" id="1.10.4080.10">
    <property type="entry name" value="ADP-ribosylation/Crystallin J1"/>
    <property type="match status" value="1"/>
</dbReference>
<dbReference type="InterPro" id="IPR018200">
    <property type="entry name" value="USP_CS"/>
</dbReference>
<evidence type="ECO:0000259" key="4">
    <source>
        <dbReference type="PROSITE" id="PS50235"/>
    </source>
</evidence>
<dbReference type="PROSITE" id="PS00973">
    <property type="entry name" value="USP_2"/>
    <property type="match status" value="1"/>
</dbReference>
<dbReference type="InterPro" id="IPR001394">
    <property type="entry name" value="Peptidase_C19_UCH"/>
</dbReference>
<keyword evidence="2 5" id="KW-0378">Hydrolase</keyword>
<proteinExistence type="inferred from homology"/>
<dbReference type="EMBL" id="BRZM01000010">
    <property type="protein sequence ID" value="GLD51411.1"/>
    <property type="molecule type" value="Genomic_DNA"/>
</dbReference>
<evidence type="ECO:0000313" key="6">
    <source>
        <dbReference type="Proteomes" id="UP001279410"/>
    </source>
</evidence>
<reference evidence="5" key="1">
    <citation type="submission" date="2022-08" db="EMBL/GenBank/DDBJ databases">
        <title>Genome sequencing of akame (Lates japonicus).</title>
        <authorList>
            <person name="Hashiguchi Y."/>
            <person name="Takahashi H."/>
        </authorList>
    </citation>
    <scope>NUCLEOTIDE SEQUENCE</scope>
    <source>
        <strain evidence="5">Kochi</strain>
    </source>
</reference>
<evidence type="ECO:0000256" key="1">
    <source>
        <dbReference type="ARBA" id="ARBA00010702"/>
    </source>
</evidence>
<dbReference type="CDD" id="cd02257">
    <property type="entry name" value="Peptidase_C19"/>
    <property type="match status" value="1"/>
</dbReference>
<keyword evidence="2" id="KW-0833">Ubl conjugation pathway</keyword>
<dbReference type="Pfam" id="PF00443">
    <property type="entry name" value="UCH"/>
    <property type="match status" value="1"/>
</dbReference>
<dbReference type="InterPro" id="IPR038765">
    <property type="entry name" value="Papain-like_cys_pep_sf"/>
</dbReference>
<evidence type="ECO:0000313" key="5">
    <source>
        <dbReference type="EMBL" id="GLD51411.1"/>
    </source>
</evidence>
<dbReference type="GO" id="GO:0005634">
    <property type="term" value="C:nucleus"/>
    <property type="evidence" value="ECO:0007669"/>
    <property type="project" value="TreeGrafter"/>
</dbReference>
<gene>
    <name evidence="5" type="ORF">AKAME5_000447300</name>
</gene>
<dbReference type="GO" id="GO:0016579">
    <property type="term" value="P:protein deubiquitination"/>
    <property type="evidence" value="ECO:0007669"/>
    <property type="project" value="InterPro"/>
</dbReference>
<feature type="compositionally biased region" description="Basic and acidic residues" evidence="3">
    <location>
        <begin position="91"/>
        <end position="106"/>
    </location>
</feature>
<organism evidence="5 6">
    <name type="scientific">Lates japonicus</name>
    <name type="common">Japanese lates</name>
    <dbReference type="NCBI Taxonomy" id="270547"/>
    <lineage>
        <taxon>Eukaryota</taxon>
        <taxon>Metazoa</taxon>
        <taxon>Chordata</taxon>
        <taxon>Craniata</taxon>
        <taxon>Vertebrata</taxon>
        <taxon>Euteleostomi</taxon>
        <taxon>Actinopterygii</taxon>
        <taxon>Neopterygii</taxon>
        <taxon>Teleostei</taxon>
        <taxon>Neoteleostei</taxon>
        <taxon>Acanthomorphata</taxon>
        <taxon>Carangaria</taxon>
        <taxon>Carangaria incertae sedis</taxon>
        <taxon>Centropomidae</taxon>
        <taxon>Lates</taxon>
    </lineage>
</organism>
<dbReference type="InterPro" id="IPR050164">
    <property type="entry name" value="Peptidase_C19"/>
</dbReference>
<comment type="similarity">
    <text evidence="2">Belongs to the peptidase C19 family.</text>
</comment>
<dbReference type="AlphaFoldDB" id="A0AAD3MCX3"/>
<comment type="similarity">
    <text evidence="1">Belongs to the ADP-ribosylglycohydrolase family.</text>
</comment>
<dbReference type="InterPro" id="IPR036705">
    <property type="entry name" value="Ribosyl_crysJ1_sf"/>
</dbReference>
<keyword evidence="6" id="KW-1185">Reference proteome</keyword>